<evidence type="ECO:0000313" key="6">
    <source>
        <dbReference type="EMBL" id="TCP63515.1"/>
    </source>
</evidence>
<keyword evidence="2" id="KW-0548">Nucleotidyltransferase</keyword>
<evidence type="ECO:0000313" key="7">
    <source>
        <dbReference type="Proteomes" id="UP000294813"/>
    </source>
</evidence>
<accession>A0A4R2RWL3</accession>
<dbReference type="GO" id="GO:0003887">
    <property type="term" value="F:DNA-directed DNA polymerase activity"/>
    <property type="evidence" value="ECO:0007669"/>
    <property type="project" value="UniProtKB-KW"/>
</dbReference>
<dbReference type="Proteomes" id="UP000294813">
    <property type="component" value="Unassembled WGS sequence"/>
</dbReference>
<keyword evidence="3" id="KW-0227">DNA damage</keyword>
<comment type="caution">
    <text evidence="6">The sequence shown here is derived from an EMBL/GenBank/DDBJ whole genome shotgun (WGS) entry which is preliminary data.</text>
</comment>
<keyword evidence="1" id="KW-0515">Mutator protein</keyword>
<dbReference type="EMBL" id="SLXT01000018">
    <property type="protein sequence ID" value="TCP63515.1"/>
    <property type="molecule type" value="Genomic_DNA"/>
</dbReference>
<dbReference type="Pfam" id="PF11799">
    <property type="entry name" value="IMS_C"/>
    <property type="match status" value="1"/>
</dbReference>
<dbReference type="PANTHER" id="PTHR11076">
    <property type="entry name" value="DNA REPAIR POLYMERASE UMUC / TRANSFERASE FAMILY MEMBER"/>
    <property type="match status" value="1"/>
</dbReference>
<protein>
    <submittedName>
        <fullName evidence="6">ImpB/mucB/samB family protein</fullName>
    </submittedName>
</protein>
<sequence length="172" mass="19504">MNSYDEHSHDELKSIGHMATLPRDYRHAKDIETVLMELTDEVCQRARSHHKAGKTVTVSVRRYDLRSGFHRQSSLVAPSNLSSVIFKKAKAIFEQHWDGQPVRSIGVSISNLHDDQDIQLELFTNLDKEERISRVLDQTHARFGKTALLRASALTTAGISRDRATKIGGHYK</sequence>
<dbReference type="RefSeq" id="WP_131919673.1">
    <property type="nucleotide sequence ID" value="NZ_JAOQNU010000017.1"/>
</dbReference>
<keyword evidence="7" id="KW-1185">Reference proteome</keyword>
<keyword evidence="4" id="KW-0808">Transferase</keyword>
<dbReference type="GO" id="GO:0042276">
    <property type="term" value="P:error-prone translesion synthesis"/>
    <property type="evidence" value="ECO:0007669"/>
    <property type="project" value="TreeGrafter"/>
</dbReference>
<dbReference type="GO" id="GO:0003684">
    <property type="term" value="F:damaged DNA binding"/>
    <property type="evidence" value="ECO:0007669"/>
    <property type="project" value="InterPro"/>
</dbReference>
<dbReference type="AlphaFoldDB" id="A0A4R2RWL3"/>
<reference evidence="6 7" key="1">
    <citation type="submission" date="2019-03" db="EMBL/GenBank/DDBJ databases">
        <title>Genomic Encyclopedia of Type Strains, Phase IV (KMG-IV): sequencing the most valuable type-strain genomes for metagenomic binning, comparative biology and taxonomic classification.</title>
        <authorList>
            <person name="Goeker M."/>
        </authorList>
    </citation>
    <scope>NUCLEOTIDE SEQUENCE [LARGE SCALE GENOMIC DNA]</scope>
    <source>
        <strain evidence="6 7">DSM 11170</strain>
    </source>
</reference>
<evidence type="ECO:0000256" key="1">
    <source>
        <dbReference type="ARBA" id="ARBA00022457"/>
    </source>
</evidence>
<name>A0A4R2RWL3_9FIRM</name>
<organism evidence="6 7">
    <name type="scientific">Heliophilum fasciatum</name>
    <dbReference type="NCBI Taxonomy" id="35700"/>
    <lineage>
        <taxon>Bacteria</taxon>
        <taxon>Bacillati</taxon>
        <taxon>Bacillota</taxon>
        <taxon>Clostridia</taxon>
        <taxon>Eubacteriales</taxon>
        <taxon>Heliobacteriaceae</taxon>
        <taxon>Heliophilum</taxon>
    </lineage>
</organism>
<gene>
    <name evidence="6" type="ORF">EDD73_11858</name>
</gene>
<feature type="domain" description="DNA polymerase Y-family little finger" evidence="5">
    <location>
        <begin position="13"/>
        <end position="122"/>
    </location>
</feature>
<dbReference type="InterPro" id="IPR017961">
    <property type="entry name" value="DNA_pol_Y-fam_little_finger"/>
</dbReference>
<evidence type="ECO:0000256" key="2">
    <source>
        <dbReference type="ARBA" id="ARBA00022695"/>
    </source>
</evidence>
<dbReference type="PANTHER" id="PTHR11076:SF35">
    <property type="entry name" value="DNA REPAIR PROTEIN HOMOLOG YOBH"/>
    <property type="match status" value="1"/>
</dbReference>
<dbReference type="OrthoDB" id="9808813at2"/>
<dbReference type="SUPFAM" id="SSF100879">
    <property type="entry name" value="Lesion bypass DNA polymerase (Y-family), little finger domain"/>
    <property type="match status" value="1"/>
</dbReference>
<keyword evidence="4" id="KW-0239">DNA-directed DNA polymerase</keyword>
<dbReference type="GO" id="GO:0006281">
    <property type="term" value="P:DNA repair"/>
    <property type="evidence" value="ECO:0007669"/>
    <property type="project" value="InterPro"/>
</dbReference>
<dbReference type="InterPro" id="IPR036775">
    <property type="entry name" value="DNA_pol_Y-fam_lit_finger_sf"/>
</dbReference>
<dbReference type="Gene3D" id="3.30.1490.100">
    <property type="entry name" value="DNA polymerase, Y-family, little finger domain"/>
    <property type="match status" value="1"/>
</dbReference>
<proteinExistence type="predicted"/>
<dbReference type="GO" id="GO:0005829">
    <property type="term" value="C:cytosol"/>
    <property type="evidence" value="ECO:0007669"/>
    <property type="project" value="TreeGrafter"/>
</dbReference>
<evidence type="ECO:0000259" key="5">
    <source>
        <dbReference type="Pfam" id="PF11799"/>
    </source>
</evidence>
<dbReference type="GO" id="GO:0009432">
    <property type="term" value="P:SOS response"/>
    <property type="evidence" value="ECO:0007669"/>
    <property type="project" value="TreeGrafter"/>
</dbReference>
<evidence type="ECO:0000256" key="4">
    <source>
        <dbReference type="ARBA" id="ARBA00022932"/>
    </source>
</evidence>
<evidence type="ECO:0000256" key="3">
    <source>
        <dbReference type="ARBA" id="ARBA00022763"/>
    </source>
</evidence>
<dbReference type="InterPro" id="IPR050116">
    <property type="entry name" value="DNA_polymerase-Y"/>
</dbReference>